<dbReference type="CDD" id="cd18785">
    <property type="entry name" value="SF2_C"/>
    <property type="match status" value="1"/>
</dbReference>
<dbReference type="InterPro" id="IPR014001">
    <property type="entry name" value="Helicase_ATP-bd"/>
</dbReference>
<keyword evidence="3" id="KW-0378">Hydrolase</keyword>
<comment type="similarity">
    <text evidence="1">Belongs to the helicase family. VETF subfamily.</text>
</comment>
<evidence type="ECO:0000256" key="2">
    <source>
        <dbReference type="ARBA" id="ARBA00017865"/>
    </source>
</evidence>
<feature type="domain" description="Helicase ATP-binding" evidence="6">
    <location>
        <begin position="67"/>
        <end position="230"/>
    </location>
</feature>
<proteinExistence type="inferred from homology"/>
<evidence type="ECO:0000256" key="5">
    <source>
        <dbReference type="ARBA" id="ARBA00032553"/>
    </source>
</evidence>
<evidence type="ECO:0000256" key="3">
    <source>
        <dbReference type="ARBA" id="ARBA00022801"/>
    </source>
</evidence>
<evidence type="ECO:0000256" key="1">
    <source>
        <dbReference type="ARBA" id="ARBA00008152"/>
    </source>
</evidence>
<dbReference type="SMART" id="SM00490">
    <property type="entry name" value="HELICc"/>
    <property type="match status" value="1"/>
</dbReference>
<accession>A0A5J6VH05</accession>
<dbReference type="GO" id="GO:0003677">
    <property type="term" value="F:DNA binding"/>
    <property type="evidence" value="ECO:0007669"/>
    <property type="project" value="InterPro"/>
</dbReference>
<reference evidence="7" key="1">
    <citation type="journal article" date="2019" name="Philos. Trans. R. Soc. Lond., B, Biol. Sci.">
        <title>Targeted metagenomic recovery of four divergent viruses reveals shared and distinctive characteristics of giant viruses of marine eukaryotes.</title>
        <authorList>
            <person name="Needham D.M."/>
            <person name="Poirier C."/>
            <person name="Hehenberger E."/>
            <person name="Jimenez V."/>
            <person name="Swalwell J.E."/>
            <person name="Santoro A.E."/>
            <person name="Worden A.Z."/>
        </authorList>
    </citation>
    <scope>NUCLEOTIDE SEQUENCE</scope>
    <source>
        <strain evidence="7">OPacV-662</strain>
    </source>
</reference>
<dbReference type="EMBL" id="MN448266">
    <property type="protein sequence ID" value="QFG73572.1"/>
    <property type="molecule type" value="Genomic_DNA"/>
</dbReference>
<dbReference type="SMART" id="SM00487">
    <property type="entry name" value="DEXDc"/>
    <property type="match status" value="1"/>
</dbReference>
<sequence>MKGGDYPDAEQDIDFITRIYKKREYATKKMGYRETINSYFELKKLRNEICMGKRSAQLQQQFVAQYIHPSTPYKNILLFHGVGTGKTCAAIMIAENFKDQVLRYKTKIYVITSGPILKKEFFNELSTCNDAYKNLPPKQFSKAVKKYYRFWSYKKFVESTDKDDAELNIDLSNSVIIIDEAHNIVGNTRGDALIKVLKTNKNIRLILLTATPMRNLPQDIIPLINFMRINDGKKILKESKIFSGSSIDQEIKPESINAFQQASKGYISFLEGKNPYTFAIQRDMGILPDFLLFTRIVSCEMHTFQKKAYNMYLSSSEHDGDHLDRRSQSLSNFVFPGMEKNTAKIIPIFGENKLNSMKIQLEEALENTQNSNLLKNIKKTFKMDEPLDEIIHAKNETKTLTGAFLKKKYLKNFSAKFHKCLCNIDDLSEGTAFVYSSLVRVGVHQFVHVLLENGYLEYQESENYILGDDTLHYTGKIRYGKFKQKYNKKFIPKFIPATFISITGGGEEFNEIPDEKVRIIKKIFNNPANASGKHIKVLVGSRVVREGITFENVSQVHILDVHYHLGLNEQIIGRAIRHCKHITVTNKDNPYPEVKVFRYAVTLSGSKLSREEEMLKKSEIKYIQIKKVERILQEIAIDCPLNHAENQKPMILSKYKSCIPIEKKIENPKIKGITCPERCNFMQCDYKCKEDKLNELFYKNKKYITPKLDDIDMSTFNPIDEIILCSRLIKTLYLVHDALRMMTIIKKVKKMYPHNIKHLFDRELVFWSVTELMARVDNGLINQFNESGHLIYFNGMYYFRSFQKSAFDLSADNRVISAKSYLQNIEHVDFKSAESYVYDTYYYNKKKENIVIGILDKRITKKINRDIFKIRVAKQKNIVKRRAKNLPTDAGAECLTKNKKELLVLAKELGITKKMQRKNLCWQIQKTLRELEKYSVNNKTFYKVPINHPTEPFPLNIHDRIPYIEKTFQVKVKYRKESLDSKNKKIVGYHVSFPNTSSVDETVCKKYGLHVSHNKWIGMLM</sequence>
<dbReference type="Pfam" id="PF00271">
    <property type="entry name" value="Helicase_C"/>
    <property type="match status" value="1"/>
</dbReference>
<dbReference type="InterPro" id="IPR002464">
    <property type="entry name" value="DNA/RNA_helicase_DEAH_CS"/>
</dbReference>
<dbReference type="Pfam" id="PF04851">
    <property type="entry name" value="ResIII"/>
    <property type="match status" value="1"/>
</dbReference>
<dbReference type="InterPro" id="IPR001650">
    <property type="entry name" value="Helicase_C-like"/>
</dbReference>
<evidence type="ECO:0000313" key="7">
    <source>
        <dbReference type="EMBL" id="QFG73572.1"/>
    </source>
</evidence>
<name>A0A5J6VH05_9VIRU</name>
<organism evidence="7">
    <name type="scientific">Megaviridae environmental sample</name>
    <dbReference type="NCBI Taxonomy" id="1737588"/>
    <lineage>
        <taxon>Viruses</taxon>
        <taxon>Varidnaviria</taxon>
        <taxon>Bamfordvirae</taxon>
        <taxon>Nucleocytoviricota</taxon>
        <taxon>Megaviricetes</taxon>
        <taxon>Imitervirales</taxon>
        <taxon>Mimiviridae</taxon>
        <taxon>environmental samples</taxon>
    </lineage>
</organism>
<dbReference type="InterPro" id="IPR027417">
    <property type="entry name" value="P-loop_NTPase"/>
</dbReference>
<dbReference type="GO" id="GO:0016787">
    <property type="term" value="F:hydrolase activity"/>
    <property type="evidence" value="ECO:0007669"/>
    <property type="project" value="UniProtKB-KW"/>
</dbReference>
<dbReference type="PROSITE" id="PS00690">
    <property type="entry name" value="DEAH_ATP_HELICASE"/>
    <property type="match status" value="1"/>
</dbReference>
<dbReference type="SUPFAM" id="SSF52540">
    <property type="entry name" value="P-loop containing nucleoside triphosphate hydrolases"/>
    <property type="match status" value="2"/>
</dbReference>
<dbReference type="GO" id="GO:0005524">
    <property type="term" value="F:ATP binding"/>
    <property type="evidence" value="ECO:0007669"/>
    <property type="project" value="InterPro"/>
</dbReference>
<dbReference type="Gene3D" id="3.40.50.300">
    <property type="entry name" value="P-loop containing nucleotide triphosphate hydrolases"/>
    <property type="match status" value="2"/>
</dbReference>
<dbReference type="InterPro" id="IPR006935">
    <property type="entry name" value="Helicase/UvrB_N"/>
</dbReference>
<evidence type="ECO:0000256" key="4">
    <source>
        <dbReference type="ARBA" id="ARBA00023159"/>
    </source>
</evidence>
<evidence type="ECO:0000259" key="6">
    <source>
        <dbReference type="PROSITE" id="PS51192"/>
    </source>
</evidence>
<dbReference type="PROSITE" id="PS51192">
    <property type="entry name" value="HELICASE_ATP_BIND_1"/>
    <property type="match status" value="1"/>
</dbReference>
<keyword evidence="4" id="KW-0010">Activator</keyword>
<protein>
    <recommendedName>
        <fullName evidence="2">Early transcription factor 70 kDa subunit</fullName>
    </recommendedName>
    <alternativeName>
        <fullName evidence="5">ATP-dependent helicase VETFS</fullName>
    </alternativeName>
</protein>